<evidence type="ECO:0000256" key="1">
    <source>
        <dbReference type="SAM" id="MobiDB-lite"/>
    </source>
</evidence>
<evidence type="ECO:0000313" key="2">
    <source>
        <dbReference type="EMBL" id="MBS7456517.1"/>
    </source>
</evidence>
<evidence type="ECO:0000313" key="3">
    <source>
        <dbReference type="Proteomes" id="UP000675747"/>
    </source>
</evidence>
<reference evidence="2 3" key="1">
    <citation type="journal article" date="2021" name="Microbiol. Resour. Announc.">
        <title>Draft Genome Sequence of Coralloluteibacterium stylophorae LMG 29479T.</title>
        <authorList>
            <person name="Karlyshev A.V."/>
            <person name="Kudryashova E.B."/>
            <person name="Ariskina E.V."/>
            <person name="Conroy A.P."/>
            <person name="Abidueva E.Y."/>
        </authorList>
    </citation>
    <scope>NUCLEOTIDE SEQUENCE [LARGE SCALE GENOMIC DNA]</scope>
    <source>
        <strain evidence="2 3">LMG 29479</strain>
    </source>
</reference>
<keyword evidence="3" id="KW-1185">Reference proteome</keyword>
<proteinExistence type="predicted"/>
<accession>A0AAP2CBI4</accession>
<organism evidence="2 3">
    <name type="scientific">Coralloluteibacterium stylophorae</name>
    <dbReference type="NCBI Taxonomy" id="1776034"/>
    <lineage>
        <taxon>Bacteria</taxon>
        <taxon>Pseudomonadati</taxon>
        <taxon>Pseudomonadota</taxon>
        <taxon>Gammaproteobacteria</taxon>
        <taxon>Lysobacterales</taxon>
        <taxon>Lysobacteraceae</taxon>
        <taxon>Coralloluteibacterium</taxon>
    </lineage>
</organism>
<dbReference type="Proteomes" id="UP000675747">
    <property type="component" value="Unassembled WGS sequence"/>
</dbReference>
<name>A0AAP2CBI4_9GAMM</name>
<dbReference type="Gene3D" id="1.25.40.10">
    <property type="entry name" value="Tetratricopeptide repeat domain"/>
    <property type="match status" value="1"/>
</dbReference>
<feature type="compositionally biased region" description="Pro residues" evidence="1">
    <location>
        <begin position="35"/>
        <end position="45"/>
    </location>
</feature>
<dbReference type="InterPro" id="IPR011990">
    <property type="entry name" value="TPR-like_helical_dom_sf"/>
</dbReference>
<dbReference type="RefSeq" id="WP_213173508.1">
    <property type="nucleotide sequence ID" value="NZ_JAGQFT020000003.1"/>
</dbReference>
<gene>
    <name evidence="2" type="ORF">KB893_005115</name>
</gene>
<feature type="region of interest" description="Disordered" evidence="1">
    <location>
        <begin position="31"/>
        <end position="63"/>
    </location>
</feature>
<sequence>MPADPPSSPPRRRLVLPALLAAGTVAGTAWWWIDDPPPSPAPVAPGEPGAQAGTAPDRPVSRAELRPEAGAIPTAESMAPLPPLDAPFDAVRAQLERRAARGDAAAACRLATEYQACENLRYRMSAVDERIRSQGDAIASIADADQRERAMRELAAFGEIAGDNLLREAAHCDGVPAIEPARKIDYWRQAALGGNVAAMVQYANGNAFRHRETLDTLQALVRYRGEAEAIARRAAQAGSAEALLVLANAYSGLLDTGSRSYLAQVVRPDRIEALALYRLAAERLVQQDRDSDPALASLIDDALARLDEDATPDMRADAERRLAERRRAWTPPQPASSLPVRAIAYGGLPDMGPEGCGDAAAPAP</sequence>
<dbReference type="AlphaFoldDB" id="A0AAP2CBI4"/>
<protein>
    <submittedName>
        <fullName evidence="2">Uncharacterized protein</fullName>
    </submittedName>
</protein>
<dbReference type="EMBL" id="JAGQFT020000003">
    <property type="protein sequence ID" value="MBS7456517.1"/>
    <property type="molecule type" value="Genomic_DNA"/>
</dbReference>
<comment type="caution">
    <text evidence="2">The sequence shown here is derived from an EMBL/GenBank/DDBJ whole genome shotgun (WGS) entry which is preliminary data.</text>
</comment>